<name>H2AYI7_KAZAF</name>
<dbReference type="EMBL" id="HE650828">
    <property type="protein sequence ID" value="CCF59764.1"/>
    <property type="molecule type" value="Genomic_DNA"/>
</dbReference>
<proteinExistence type="predicted"/>
<evidence type="ECO:0000313" key="1">
    <source>
        <dbReference type="EMBL" id="CCF59764.1"/>
    </source>
</evidence>
<sequence>MTSELETLKKQIADLHELVKKQSLIITKTGQNVLQLQLEKQRADVNKLGPTQPKVPIDFDSTDFASDQDLVDLVAELQGELNIVDERAIRRTANSTKTKATDIIAPLPNADGETPTVKDSFFPITLKDFISISDVNLVRVAKFYERLPPTVEEQQRIDNYLEGKVQDLSISQPSDESILKELQDYSKDEVDDMFNDVARYLGLTSRRGTETW</sequence>
<protein>
    <recommendedName>
        <fullName evidence="3">Mrp8p</fullName>
    </recommendedName>
</protein>
<dbReference type="Pfam" id="PF07957">
    <property type="entry name" value="DUF3294"/>
    <property type="match status" value="1"/>
</dbReference>
<dbReference type="eggNOG" id="ENOG502RXKB">
    <property type="taxonomic scope" value="Eukaryota"/>
</dbReference>
<evidence type="ECO:0000313" key="2">
    <source>
        <dbReference type="Proteomes" id="UP000005220"/>
    </source>
</evidence>
<dbReference type="PIRSF" id="PIRSF022944">
    <property type="entry name" value="Ribosomal_MRP8_mit"/>
    <property type="match status" value="1"/>
</dbReference>
<evidence type="ECO:0008006" key="3">
    <source>
        <dbReference type="Google" id="ProtNLM"/>
    </source>
</evidence>
<dbReference type="OrthoDB" id="4076200at2759"/>
<dbReference type="KEGG" id="kaf:KAFR_0H03540"/>
<accession>H2AYI7</accession>
<dbReference type="FunCoup" id="H2AYI7">
    <property type="interactions" value="207"/>
</dbReference>
<dbReference type="GeneID" id="13887760"/>
<organism evidence="1 2">
    <name type="scientific">Kazachstania africana (strain ATCC 22294 / BCRC 22015 / CBS 2517 / CECT 1963 / NBRC 1671 / NRRL Y-8276)</name>
    <name type="common">Yeast</name>
    <name type="synonym">Kluyveromyces africanus</name>
    <dbReference type="NCBI Taxonomy" id="1071382"/>
    <lineage>
        <taxon>Eukaryota</taxon>
        <taxon>Fungi</taxon>
        <taxon>Dikarya</taxon>
        <taxon>Ascomycota</taxon>
        <taxon>Saccharomycotina</taxon>
        <taxon>Saccharomycetes</taxon>
        <taxon>Saccharomycetales</taxon>
        <taxon>Saccharomycetaceae</taxon>
        <taxon>Kazachstania</taxon>
    </lineage>
</organism>
<dbReference type="RefSeq" id="XP_003958899.1">
    <property type="nucleotide sequence ID" value="XM_003958850.1"/>
</dbReference>
<dbReference type="AlphaFoldDB" id="H2AYI7"/>
<dbReference type="Proteomes" id="UP000005220">
    <property type="component" value="Chromosome 8"/>
</dbReference>
<dbReference type="STRING" id="1071382.H2AYI7"/>
<dbReference type="InterPro" id="IPR012917">
    <property type="entry name" value="DUF3294"/>
</dbReference>
<gene>
    <name evidence="1" type="primary">KAFR0H03540</name>
    <name evidence="1" type="ORF">KAFR_0H03540</name>
</gene>
<dbReference type="HOGENOM" id="CLU_110337_0_0_1"/>
<dbReference type="InParanoid" id="H2AYI7"/>
<keyword evidence="2" id="KW-1185">Reference proteome</keyword>
<reference evidence="1 2" key="1">
    <citation type="journal article" date="2011" name="Proc. Natl. Acad. Sci. U.S.A.">
        <title>Evolutionary erosion of yeast sex chromosomes by mating-type switching accidents.</title>
        <authorList>
            <person name="Gordon J.L."/>
            <person name="Armisen D."/>
            <person name="Proux-Wera E."/>
            <person name="Oheigeartaigh S.S."/>
            <person name="Byrne K.P."/>
            <person name="Wolfe K.H."/>
        </authorList>
    </citation>
    <scope>NUCLEOTIDE SEQUENCE [LARGE SCALE GENOMIC DNA]</scope>
    <source>
        <strain evidence="2">ATCC 22294 / BCRC 22015 / CBS 2517 / CECT 1963 / NBRC 1671 / NRRL Y-8276</strain>
    </source>
</reference>